<dbReference type="STRING" id="1003195.SCATT_05880"/>
<name>F8JT25_STREN</name>
<keyword evidence="3" id="KW-1185">Reference proteome</keyword>
<organism evidence="2 3">
    <name type="scientific">Streptantibioticus cattleyicolor (strain ATCC 35852 / DSM 46488 / JCM 4925 / NBRC 14057 / NRRL 8057)</name>
    <name type="common">Streptomyces cattleya</name>
    <dbReference type="NCBI Taxonomy" id="1003195"/>
    <lineage>
        <taxon>Bacteria</taxon>
        <taxon>Bacillati</taxon>
        <taxon>Actinomycetota</taxon>
        <taxon>Actinomycetes</taxon>
        <taxon>Kitasatosporales</taxon>
        <taxon>Streptomycetaceae</taxon>
        <taxon>Streptantibioticus</taxon>
    </lineage>
</organism>
<protein>
    <submittedName>
        <fullName evidence="2">Uncharacterized protein</fullName>
    </submittedName>
</protein>
<dbReference type="HOGENOM" id="CLU_1757746_0_0_11"/>
<feature type="compositionally biased region" description="Basic and acidic residues" evidence="1">
    <location>
        <begin position="12"/>
        <end position="21"/>
    </location>
</feature>
<dbReference type="AlphaFoldDB" id="F8JT25"/>
<evidence type="ECO:0000313" key="2">
    <source>
        <dbReference type="EMBL" id="AEW92959.1"/>
    </source>
</evidence>
<sequence>MHHQQPGIDLCDPDRPTSAERAAERRDMVAKYAATLEAADWIVVRKTASTGPILLATPAAPAAPLTAHVRHASKPRQGDVFSGGYHLVLNQPVTVDRFRRDTGEALCKPRDRFSDLALTPDAAVTCRVCRDRAARYGITISGAPEPGQ</sequence>
<dbReference type="KEGG" id="sct:SCAT_0583"/>
<gene>
    <name evidence="2" type="ordered locus">SCATT_05880</name>
</gene>
<dbReference type="EMBL" id="CP003219">
    <property type="protein sequence ID" value="AEW92959.1"/>
    <property type="molecule type" value="Genomic_DNA"/>
</dbReference>
<accession>G8WRE2</accession>
<dbReference type="PATRIC" id="fig|1003195.11.peg.2199"/>
<reference evidence="3" key="1">
    <citation type="submission" date="2011-12" db="EMBL/GenBank/DDBJ databases">
        <title>Complete genome sequence of Streptomyces cattleya strain DSM 46488.</title>
        <authorList>
            <person name="Ou H.-Y."/>
            <person name="Li P."/>
            <person name="Zhao C."/>
            <person name="O'Hagan D."/>
            <person name="Deng Z."/>
        </authorList>
    </citation>
    <scope>NUCLEOTIDE SEQUENCE [LARGE SCALE GENOMIC DNA]</scope>
    <source>
        <strain evidence="3">ATCC 35852 / DSM 46488 / JCM 4925 / NBRC 14057 / NRRL 8057</strain>
    </source>
</reference>
<feature type="region of interest" description="Disordered" evidence="1">
    <location>
        <begin position="1"/>
        <end position="21"/>
    </location>
</feature>
<proteinExistence type="predicted"/>
<accession>F8JT25</accession>
<evidence type="ECO:0000313" key="3">
    <source>
        <dbReference type="Proteomes" id="UP000007842"/>
    </source>
</evidence>
<evidence type="ECO:0000256" key="1">
    <source>
        <dbReference type="SAM" id="MobiDB-lite"/>
    </source>
</evidence>
<dbReference type="KEGG" id="scy:SCATT_05880"/>
<dbReference type="RefSeq" id="WP_014141359.1">
    <property type="nucleotide sequence ID" value="NC_017586.1"/>
</dbReference>
<dbReference type="Proteomes" id="UP000007842">
    <property type="component" value="Chromosome"/>
</dbReference>